<evidence type="ECO:0008006" key="4">
    <source>
        <dbReference type="Google" id="ProtNLM"/>
    </source>
</evidence>
<reference evidence="2 3" key="1">
    <citation type="submission" date="2016-01" db="EMBL/GenBank/DDBJ databases">
        <authorList>
            <person name="Oliw E.H."/>
        </authorList>
    </citation>
    <scope>NUCLEOTIDE SEQUENCE [LARGE SCALE GENOMIC DNA]</scope>
    <source>
        <strain evidence="2 3">DY10</strain>
    </source>
</reference>
<feature type="chain" id="PRO_5012727056" description="Secretion system C-terminal sorting domain-containing protein" evidence="1">
    <location>
        <begin position="27"/>
        <end position="145"/>
    </location>
</feature>
<dbReference type="EMBL" id="CP014263">
    <property type="protein sequence ID" value="AQG77997.1"/>
    <property type="molecule type" value="Genomic_DNA"/>
</dbReference>
<dbReference type="Proteomes" id="UP000187941">
    <property type="component" value="Chromosome"/>
</dbReference>
<gene>
    <name evidence="2" type="ORF">AWR27_00705</name>
</gene>
<dbReference type="KEGG" id="smon:AWR27_00705"/>
<accession>A0A1P9WRJ6</accession>
<dbReference type="OrthoDB" id="964920at2"/>
<keyword evidence="1" id="KW-0732">Signal</keyword>
<dbReference type="RefSeq" id="WP_077129422.1">
    <property type="nucleotide sequence ID" value="NZ_CP014263.1"/>
</dbReference>
<dbReference type="STRING" id="1178516.AWR27_00705"/>
<keyword evidence="3" id="KW-1185">Reference proteome</keyword>
<protein>
    <recommendedName>
        <fullName evidence="4">Secretion system C-terminal sorting domain-containing protein</fullName>
    </recommendedName>
</protein>
<evidence type="ECO:0000256" key="1">
    <source>
        <dbReference type="SAM" id="SignalP"/>
    </source>
</evidence>
<evidence type="ECO:0000313" key="3">
    <source>
        <dbReference type="Proteomes" id="UP000187941"/>
    </source>
</evidence>
<proteinExistence type="predicted"/>
<feature type="signal peptide" evidence="1">
    <location>
        <begin position="1"/>
        <end position="26"/>
    </location>
</feature>
<organism evidence="2 3">
    <name type="scientific">Spirosoma montaniterrae</name>
    <dbReference type="NCBI Taxonomy" id="1178516"/>
    <lineage>
        <taxon>Bacteria</taxon>
        <taxon>Pseudomonadati</taxon>
        <taxon>Bacteroidota</taxon>
        <taxon>Cytophagia</taxon>
        <taxon>Cytophagales</taxon>
        <taxon>Cytophagaceae</taxon>
        <taxon>Spirosoma</taxon>
    </lineage>
</organism>
<dbReference type="AlphaFoldDB" id="A0A1P9WRJ6"/>
<evidence type="ECO:0000313" key="2">
    <source>
        <dbReference type="EMBL" id="AQG77997.1"/>
    </source>
</evidence>
<sequence length="145" mass="16370">MKAGWNSGLKALLLGAALLASSWGVAQQAPYYEEKTFAVGTYAAKEPSKLWVNIERLKFAGPIRVAVYDAKGRELFTEVLPKRNLRFRQKFDFSQINDGAYTLVISDGHQTQEQTFRLSTPGLQEQLPQRLITLRDICTSTETRM</sequence>
<name>A0A1P9WRJ6_9BACT</name>